<proteinExistence type="predicted"/>
<sequence>MALWTLFDLQGLIHELHKAASETVVEGVGHSDSVNKSIRLEEAKKIPDVSPSRPTMPRSGYGAGEICEATSQI</sequence>
<organism evidence="1 2">
    <name type="scientific">Stylosanthes scabra</name>
    <dbReference type="NCBI Taxonomy" id="79078"/>
    <lineage>
        <taxon>Eukaryota</taxon>
        <taxon>Viridiplantae</taxon>
        <taxon>Streptophyta</taxon>
        <taxon>Embryophyta</taxon>
        <taxon>Tracheophyta</taxon>
        <taxon>Spermatophyta</taxon>
        <taxon>Magnoliopsida</taxon>
        <taxon>eudicotyledons</taxon>
        <taxon>Gunneridae</taxon>
        <taxon>Pentapetalae</taxon>
        <taxon>rosids</taxon>
        <taxon>fabids</taxon>
        <taxon>Fabales</taxon>
        <taxon>Fabaceae</taxon>
        <taxon>Papilionoideae</taxon>
        <taxon>50 kb inversion clade</taxon>
        <taxon>dalbergioids sensu lato</taxon>
        <taxon>Dalbergieae</taxon>
        <taxon>Pterocarpus clade</taxon>
        <taxon>Stylosanthes</taxon>
    </lineage>
</organism>
<name>A0ABU6WDB6_9FABA</name>
<comment type="caution">
    <text evidence="1">The sequence shown here is derived from an EMBL/GenBank/DDBJ whole genome shotgun (WGS) entry which is preliminary data.</text>
</comment>
<gene>
    <name evidence="1" type="ORF">PIB30_036240</name>
</gene>
<dbReference type="Proteomes" id="UP001341840">
    <property type="component" value="Unassembled WGS sequence"/>
</dbReference>
<dbReference type="EMBL" id="JASCZI010181419">
    <property type="protein sequence ID" value="MED6183254.1"/>
    <property type="molecule type" value="Genomic_DNA"/>
</dbReference>
<evidence type="ECO:0000313" key="1">
    <source>
        <dbReference type="EMBL" id="MED6183254.1"/>
    </source>
</evidence>
<protein>
    <submittedName>
        <fullName evidence="1">Uncharacterized protein</fullName>
    </submittedName>
</protein>
<reference evidence="1 2" key="1">
    <citation type="journal article" date="2023" name="Plants (Basel)">
        <title>Bridging the Gap: Combining Genomics and Transcriptomics Approaches to Understand Stylosanthes scabra, an Orphan Legume from the Brazilian Caatinga.</title>
        <authorList>
            <person name="Ferreira-Neto J.R.C."/>
            <person name="da Silva M.D."/>
            <person name="Binneck E."/>
            <person name="de Melo N.F."/>
            <person name="da Silva R.H."/>
            <person name="de Melo A.L.T.M."/>
            <person name="Pandolfi V."/>
            <person name="Bustamante F.O."/>
            <person name="Brasileiro-Vidal A.C."/>
            <person name="Benko-Iseppon A.M."/>
        </authorList>
    </citation>
    <scope>NUCLEOTIDE SEQUENCE [LARGE SCALE GENOMIC DNA]</scope>
    <source>
        <tissue evidence="1">Leaves</tissue>
    </source>
</reference>
<accession>A0ABU6WDB6</accession>
<keyword evidence="2" id="KW-1185">Reference proteome</keyword>
<evidence type="ECO:0000313" key="2">
    <source>
        <dbReference type="Proteomes" id="UP001341840"/>
    </source>
</evidence>